<dbReference type="SUPFAM" id="SSF52833">
    <property type="entry name" value="Thioredoxin-like"/>
    <property type="match status" value="1"/>
</dbReference>
<evidence type="ECO:0000313" key="3">
    <source>
        <dbReference type="Proteomes" id="UP000199197"/>
    </source>
</evidence>
<evidence type="ECO:0000313" key="2">
    <source>
        <dbReference type="EMBL" id="CUT02489.1"/>
    </source>
</evidence>
<sequence length="119" mass="13448">MKIQIEFFHDVLCAWCFAISPRIHKLAEENPDVEIIHRAFALTFNSGTKLGFRLDVFLSAKIDLTFGSASPTIATATSKINPLFEIFTLKPLSLFFKLDAKKLGRFPQLFHQFKSEGGI</sequence>
<keyword evidence="3" id="KW-1185">Reference proteome</keyword>
<dbReference type="InterPro" id="IPR001853">
    <property type="entry name" value="DSBA-like_thioredoxin_dom"/>
</dbReference>
<organism evidence="2 3">
    <name type="scientific">Candidatus Chryseopegocella kryptomonas</name>
    <dbReference type="NCBI Taxonomy" id="1633643"/>
    <lineage>
        <taxon>Bacteria</taxon>
        <taxon>Pseudomonadati</taxon>
        <taxon>Candidatus Kryptoniota</taxon>
        <taxon>Candidatus Chryseopegocella</taxon>
    </lineage>
</organism>
<dbReference type="InterPro" id="IPR036249">
    <property type="entry name" value="Thioredoxin-like_sf"/>
</dbReference>
<dbReference type="Proteomes" id="UP000199197">
    <property type="component" value="Unassembled WGS sequence"/>
</dbReference>
<dbReference type="EMBL" id="CZVW01000012">
    <property type="protein sequence ID" value="CUT02489.1"/>
    <property type="molecule type" value="Genomic_DNA"/>
</dbReference>
<dbReference type="GO" id="GO:0016491">
    <property type="term" value="F:oxidoreductase activity"/>
    <property type="evidence" value="ECO:0007669"/>
    <property type="project" value="InterPro"/>
</dbReference>
<feature type="domain" description="DSBA-like thioredoxin" evidence="1">
    <location>
        <begin position="4"/>
        <end position="45"/>
    </location>
</feature>
<dbReference type="AlphaFoldDB" id="A0A0P1NTX8"/>
<accession>A0A0P1NTX8</accession>
<dbReference type="Pfam" id="PF01323">
    <property type="entry name" value="DSBA"/>
    <property type="match status" value="1"/>
</dbReference>
<reference evidence="3" key="1">
    <citation type="submission" date="2015-11" db="EMBL/GenBank/DDBJ databases">
        <authorList>
            <person name="Varghese N."/>
        </authorList>
    </citation>
    <scope>NUCLEOTIDE SEQUENCE [LARGE SCALE GENOMIC DNA]</scope>
    <source>
        <strain evidence="3">JGI-23</strain>
    </source>
</reference>
<protein>
    <submittedName>
        <fullName evidence="2">DSBA-like thioredoxin domain-containing protein</fullName>
    </submittedName>
</protein>
<dbReference type="RefSeq" id="WP_234697267.1">
    <property type="nucleotide sequence ID" value="NZ_CZVW01000012.1"/>
</dbReference>
<evidence type="ECO:0000259" key="1">
    <source>
        <dbReference type="Pfam" id="PF01323"/>
    </source>
</evidence>
<gene>
    <name evidence="2" type="ORF">JGI23_01268</name>
</gene>
<name>A0A0P1NTX8_9BACT</name>
<proteinExistence type="predicted"/>
<dbReference type="Gene3D" id="3.40.30.10">
    <property type="entry name" value="Glutaredoxin"/>
    <property type="match status" value="1"/>
</dbReference>